<evidence type="ECO:0000313" key="3">
    <source>
        <dbReference type="EMBL" id="PKU21828.1"/>
    </source>
</evidence>
<dbReference type="InterPro" id="IPR011010">
    <property type="entry name" value="DNA_brk_join_enz"/>
</dbReference>
<accession>A0A2N3PN52</accession>
<gene>
    <name evidence="3" type="ORF">CWS72_24890</name>
</gene>
<feature type="domain" description="Tyr recombinase" evidence="2">
    <location>
        <begin position="19"/>
        <end position="222"/>
    </location>
</feature>
<keyword evidence="4" id="KW-1185">Reference proteome</keyword>
<dbReference type="SUPFAM" id="SSF56349">
    <property type="entry name" value="DNA breaking-rejoining enzymes"/>
    <property type="match status" value="1"/>
</dbReference>
<name>A0A2N3PN52_9PROT</name>
<dbReference type="InterPro" id="IPR002104">
    <property type="entry name" value="Integrase_catalytic"/>
</dbReference>
<dbReference type="AlphaFoldDB" id="A0A2N3PN52"/>
<keyword evidence="1" id="KW-0233">DNA recombination</keyword>
<sequence>MSLRFWLSGINRCKRVAPTKKRPLLLDDLEKVLADTPKSIREHRDRAILAVAWAAGLRRSEVVGLDCDEAETAPGFVRFTSQGMEIVLNRSKTDQEGAGRTIAIPLRRDGRKCPVRLLQKWMQVAKLRSGPLFRPIDLNSGKLGRARLKAGSVARIVKKAAKRLGFDPRFYAGHSMRAGFVSSVAAAGASVPAIQATTGHKQVTTLFGYVRLVRLYQESALHAIPGW</sequence>
<evidence type="ECO:0000256" key="1">
    <source>
        <dbReference type="ARBA" id="ARBA00023172"/>
    </source>
</evidence>
<dbReference type="Gene3D" id="1.10.443.10">
    <property type="entry name" value="Intergrase catalytic core"/>
    <property type="match status" value="1"/>
</dbReference>
<dbReference type="PROSITE" id="PS51898">
    <property type="entry name" value="TYR_RECOMBINASE"/>
    <property type="match status" value="1"/>
</dbReference>
<dbReference type="CDD" id="cd00799">
    <property type="entry name" value="INT_Cre_C"/>
    <property type="match status" value="1"/>
</dbReference>
<dbReference type="PANTHER" id="PTHR34605">
    <property type="entry name" value="PHAGE_INTEGRASE DOMAIN-CONTAINING PROTEIN"/>
    <property type="match status" value="1"/>
</dbReference>
<organism evidence="3 4">
    <name type="scientific">Telmatospirillum siberiense</name>
    <dbReference type="NCBI Taxonomy" id="382514"/>
    <lineage>
        <taxon>Bacteria</taxon>
        <taxon>Pseudomonadati</taxon>
        <taxon>Pseudomonadota</taxon>
        <taxon>Alphaproteobacteria</taxon>
        <taxon>Rhodospirillales</taxon>
        <taxon>Rhodospirillaceae</taxon>
        <taxon>Telmatospirillum</taxon>
    </lineage>
</organism>
<dbReference type="InterPro" id="IPR013762">
    <property type="entry name" value="Integrase-like_cat_sf"/>
</dbReference>
<protein>
    <submittedName>
        <fullName evidence="3">Integrase</fullName>
    </submittedName>
</protein>
<evidence type="ECO:0000313" key="4">
    <source>
        <dbReference type="Proteomes" id="UP000233293"/>
    </source>
</evidence>
<comment type="caution">
    <text evidence="3">The sequence shown here is derived from an EMBL/GenBank/DDBJ whole genome shotgun (WGS) entry which is preliminary data.</text>
</comment>
<dbReference type="GO" id="GO:0003677">
    <property type="term" value="F:DNA binding"/>
    <property type="evidence" value="ECO:0007669"/>
    <property type="project" value="InterPro"/>
</dbReference>
<dbReference type="PANTHER" id="PTHR34605:SF4">
    <property type="entry name" value="DNA ADENINE METHYLTRANSFERASE"/>
    <property type="match status" value="1"/>
</dbReference>
<dbReference type="GO" id="GO:0006310">
    <property type="term" value="P:DNA recombination"/>
    <property type="evidence" value="ECO:0007669"/>
    <property type="project" value="UniProtKB-KW"/>
</dbReference>
<dbReference type="GO" id="GO:0015074">
    <property type="term" value="P:DNA integration"/>
    <property type="evidence" value="ECO:0007669"/>
    <property type="project" value="InterPro"/>
</dbReference>
<evidence type="ECO:0000259" key="2">
    <source>
        <dbReference type="PROSITE" id="PS51898"/>
    </source>
</evidence>
<proteinExistence type="predicted"/>
<reference evidence="4" key="1">
    <citation type="submission" date="2017-12" db="EMBL/GenBank/DDBJ databases">
        <title>Draft genome sequence of Telmatospirillum siberiense 26-4b1T, an acidotolerant peatland alphaproteobacterium potentially involved in sulfur cycling.</title>
        <authorList>
            <person name="Hausmann B."/>
            <person name="Pjevac P."/>
            <person name="Schreck K."/>
            <person name="Herbold C.W."/>
            <person name="Daims H."/>
            <person name="Wagner M."/>
            <person name="Pester M."/>
            <person name="Loy A."/>
        </authorList>
    </citation>
    <scope>NUCLEOTIDE SEQUENCE [LARGE SCALE GENOMIC DNA]</scope>
    <source>
        <strain evidence="4">26-4b1</strain>
    </source>
</reference>
<dbReference type="Pfam" id="PF00589">
    <property type="entry name" value="Phage_integrase"/>
    <property type="match status" value="1"/>
</dbReference>
<dbReference type="Proteomes" id="UP000233293">
    <property type="component" value="Unassembled WGS sequence"/>
</dbReference>
<dbReference type="EMBL" id="PIUM01000043">
    <property type="protein sequence ID" value="PKU21828.1"/>
    <property type="molecule type" value="Genomic_DNA"/>
</dbReference>
<dbReference type="InterPro" id="IPR052925">
    <property type="entry name" value="Phage_Integrase-like_Recomb"/>
</dbReference>